<feature type="compositionally biased region" description="Polar residues" evidence="1">
    <location>
        <begin position="59"/>
        <end position="72"/>
    </location>
</feature>
<organism evidence="2 3">
    <name type="scientific">Actinia tenebrosa</name>
    <name type="common">Australian red waratah sea anemone</name>
    <dbReference type="NCBI Taxonomy" id="6105"/>
    <lineage>
        <taxon>Eukaryota</taxon>
        <taxon>Metazoa</taxon>
        <taxon>Cnidaria</taxon>
        <taxon>Anthozoa</taxon>
        <taxon>Hexacorallia</taxon>
        <taxon>Actiniaria</taxon>
        <taxon>Actiniidae</taxon>
        <taxon>Actinia</taxon>
    </lineage>
</organism>
<dbReference type="InParanoid" id="A0A6P8H7J3"/>
<keyword evidence="2" id="KW-1185">Reference proteome</keyword>
<dbReference type="GeneID" id="116286332"/>
<dbReference type="GO" id="GO:0051225">
    <property type="term" value="P:spindle assembly"/>
    <property type="evidence" value="ECO:0007669"/>
    <property type="project" value="TreeGrafter"/>
</dbReference>
<feature type="compositionally biased region" description="Polar residues" evidence="1">
    <location>
        <begin position="365"/>
        <end position="395"/>
    </location>
</feature>
<accession>A0A6P8H7J3</accession>
<feature type="region of interest" description="Disordered" evidence="1">
    <location>
        <begin position="1"/>
        <end position="156"/>
    </location>
</feature>
<feature type="compositionally biased region" description="Basic and acidic residues" evidence="1">
    <location>
        <begin position="40"/>
        <end position="49"/>
    </location>
</feature>
<evidence type="ECO:0000313" key="3">
    <source>
        <dbReference type="RefSeq" id="XP_031548702.1"/>
    </source>
</evidence>
<dbReference type="OrthoDB" id="10050218at2759"/>
<dbReference type="GO" id="GO:0005880">
    <property type="term" value="C:nuclear microtubule"/>
    <property type="evidence" value="ECO:0007669"/>
    <property type="project" value="TreeGrafter"/>
</dbReference>
<feature type="compositionally biased region" description="Basic residues" evidence="1">
    <location>
        <begin position="309"/>
        <end position="318"/>
    </location>
</feature>
<feature type="compositionally biased region" description="Low complexity" evidence="1">
    <location>
        <begin position="117"/>
        <end position="131"/>
    </location>
</feature>
<sequence>MAADKRCLYHLAPTQTPSPLHRKPLVQGRLETELSPLRGTSHESHDVSKRYSPAEQWPITGSPQRMSTITDQGRSHDNTPVRNGETEQEIPRINPPSQYIEPGHHIPALSPKAVEPSSSLSLSENDDSNSSIKDQTSYQTGEAKVTEVPVETSISKSPVKVVCHSPRRSKTRIDDSEVVRGFAAEASRVEVPGVTKVVIEDGKAQRKQFGAPEGNLSEDSLEYIRLIEGSPVDPNSTAVKVALDENDKENADQSSLHSHHQYNSFMGDIDNVQGGPLSAGLNQSNVRQQLFDYSAVSADSSIAVEDKPNKKKKKKRASRVIPSRYMENKKATPVAAKPPVKKSSSLQTNRKVSFAPKPSKASSSLHDSTQLNTTAPYQNTHSIKGSSKVMTSTPAFGSMGVLPGHPGGGMQEPTPILPPKSKTAEHVEKAIEESGPHYTKGLSSKQISECLDKNREKSKKAMKIKAPLLPHHHIDQMTKQKHEYGQGELSQRQLELEYIRLKEWIFLESKLKSTFSHQEKDAQSQLYSMWQENEKLRRDLVELQLELDERKKLEELDAQLQLQELLAALSEGEQLLGEIDSLTRHRSHKVSNFSKEMDTLAKLTDTEVKEQGRCQELLAAASTLGTQERSLKAHMIQQTSPLIHSSDEHSL</sequence>
<reference evidence="3" key="1">
    <citation type="submission" date="2025-08" db="UniProtKB">
        <authorList>
            <consortium name="RefSeq"/>
        </authorList>
    </citation>
    <scope>IDENTIFICATION</scope>
    <source>
        <tissue evidence="3">Tentacle</tissue>
    </source>
</reference>
<dbReference type="GO" id="GO:0005813">
    <property type="term" value="C:centrosome"/>
    <property type="evidence" value="ECO:0007669"/>
    <property type="project" value="TreeGrafter"/>
</dbReference>
<feature type="region of interest" description="Disordered" evidence="1">
    <location>
        <begin position="301"/>
        <end position="414"/>
    </location>
</feature>
<dbReference type="PANTHER" id="PTHR31807:SF37">
    <property type="entry name" value="HAUS AUGMIN-LIKE COMPLEX SUBUNIT 8"/>
    <property type="match status" value="1"/>
</dbReference>
<name>A0A6P8H7J3_ACTTE</name>
<dbReference type="RefSeq" id="XP_031548702.1">
    <property type="nucleotide sequence ID" value="XM_031692842.1"/>
</dbReference>
<dbReference type="GO" id="GO:0007098">
    <property type="term" value="P:centrosome cycle"/>
    <property type="evidence" value="ECO:0007669"/>
    <property type="project" value="TreeGrafter"/>
</dbReference>
<dbReference type="GO" id="GO:0005737">
    <property type="term" value="C:cytoplasm"/>
    <property type="evidence" value="ECO:0007669"/>
    <property type="project" value="TreeGrafter"/>
</dbReference>
<dbReference type="GO" id="GO:0008017">
    <property type="term" value="F:microtubule binding"/>
    <property type="evidence" value="ECO:0007669"/>
    <property type="project" value="TreeGrafter"/>
</dbReference>
<dbReference type="PANTHER" id="PTHR31807">
    <property type="entry name" value="AUGMIN FAMILY MEMBER"/>
    <property type="match status" value="1"/>
</dbReference>
<proteinExistence type="predicted"/>
<dbReference type="Proteomes" id="UP000515163">
    <property type="component" value="Unplaced"/>
</dbReference>
<gene>
    <name evidence="3" type="primary">LOC116286332</name>
</gene>
<evidence type="ECO:0000313" key="2">
    <source>
        <dbReference type="Proteomes" id="UP000515163"/>
    </source>
</evidence>
<evidence type="ECO:0000256" key="1">
    <source>
        <dbReference type="SAM" id="MobiDB-lite"/>
    </source>
</evidence>
<protein>
    <submittedName>
        <fullName evidence="3">Uncharacterized protein LOC116286332</fullName>
    </submittedName>
</protein>
<dbReference type="AlphaFoldDB" id="A0A6P8H7J3"/>
<dbReference type="KEGG" id="aten:116286332"/>
<feature type="compositionally biased region" description="Low complexity" evidence="1">
    <location>
        <begin position="355"/>
        <end position="364"/>
    </location>
</feature>
<feature type="compositionally biased region" description="Polar residues" evidence="1">
    <location>
        <begin position="342"/>
        <end position="351"/>
    </location>
</feature>